<reference evidence="1" key="1">
    <citation type="submission" date="2014-11" db="EMBL/GenBank/DDBJ databases">
        <authorList>
            <person name="Amaro Gonzalez C."/>
        </authorList>
    </citation>
    <scope>NUCLEOTIDE SEQUENCE</scope>
</reference>
<protein>
    <submittedName>
        <fullName evidence="1">Uncharacterized protein</fullName>
    </submittedName>
</protein>
<reference evidence="1" key="2">
    <citation type="journal article" date="2015" name="Fish Shellfish Immunol.">
        <title>Early steps in the European eel (Anguilla anguilla)-Vibrio vulnificus interaction in the gills: Role of the RtxA13 toxin.</title>
        <authorList>
            <person name="Callol A."/>
            <person name="Pajuelo D."/>
            <person name="Ebbesson L."/>
            <person name="Teles M."/>
            <person name="MacKenzie S."/>
            <person name="Amaro C."/>
        </authorList>
    </citation>
    <scope>NUCLEOTIDE SEQUENCE</scope>
</reference>
<sequence>MQTLCQIKVLNISYCLMEHIEIHVENCWSVTTGSIFLQKTYVYTCF</sequence>
<dbReference type="AlphaFoldDB" id="A0A0E9Y1G7"/>
<dbReference type="EMBL" id="GBXM01000769">
    <property type="protein sequence ID" value="JAI07809.1"/>
    <property type="molecule type" value="Transcribed_RNA"/>
</dbReference>
<accession>A0A0E9Y1G7</accession>
<proteinExistence type="predicted"/>
<evidence type="ECO:0000313" key="1">
    <source>
        <dbReference type="EMBL" id="JAI07809.1"/>
    </source>
</evidence>
<name>A0A0E9Y1G7_ANGAN</name>
<organism evidence="1">
    <name type="scientific">Anguilla anguilla</name>
    <name type="common">European freshwater eel</name>
    <name type="synonym">Muraena anguilla</name>
    <dbReference type="NCBI Taxonomy" id="7936"/>
    <lineage>
        <taxon>Eukaryota</taxon>
        <taxon>Metazoa</taxon>
        <taxon>Chordata</taxon>
        <taxon>Craniata</taxon>
        <taxon>Vertebrata</taxon>
        <taxon>Euteleostomi</taxon>
        <taxon>Actinopterygii</taxon>
        <taxon>Neopterygii</taxon>
        <taxon>Teleostei</taxon>
        <taxon>Anguilliformes</taxon>
        <taxon>Anguillidae</taxon>
        <taxon>Anguilla</taxon>
    </lineage>
</organism>